<evidence type="ECO:0000313" key="3">
    <source>
        <dbReference type="Proteomes" id="UP001597402"/>
    </source>
</evidence>
<dbReference type="PANTHER" id="PTHR38436">
    <property type="entry name" value="POLYKETIDE CYCLASE SNOAL-LIKE DOMAIN"/>
    <property type="match status" value="1"/>
</dbReference>
<dbReference type="InterPro" id="IPR009959">
    <property type="entry name" value="Cyclase_SnoaL-like"/>
</dbReference>
<gene>
    <name evidence="2" type="ORF">ACFSHS_06550</name>
</gene>
<dbReference type="SUPFAM" id="SSF54427">
    <property type="entry name" value="NTF2-like"/>
    <property type="match status" value="1"/>
</dbReference>
<keyword evidence="3" id="KW-1185">Reference proteome</keyword>
<dbReference type="Proteomes" id="UP001597402">
    <property type="component" value="Unassembled WGS sequence"/>
</dbReference>
<accession>A0ABW4X9I7</accession>
<protein>
    <submittedName>
        <fullName evidence="2">Ester cyclase</fullName>
    </submittedName>
</protein>
<name>A0ABW4X9I7_9ACTN</name>
<proteinExistence type="predicted"/>
<dbReference type="EMBL" id="JBHUHP010000006">
    <property type="protein sequence ID" value="MFD2091234.1"/>
    <property type="molecule type" value="Genomic_DNA"/>
</dbReference>
<reference evidence="3" key="1">
    <citation type="journal article" date="2019" name="Int. J. Syst. Evol. Microbiol.">
        <title>The Global Catalogue of Microorganisms (GCM) 10K type strain sequencing project: providing services to taxonomists for standard genome sequencing and annotation.</title>
        <authorList>
            <consortium name="The Broad Institute Genomics Platform"/>
            <consortium name="The Broad Institute Genome Sequencing Center for Infectious Disease"/>
            <person name="Wu L."/>
            <person name="Ma J."/>
        </authorList>
    </citation>
    <scope>NUCLEOTIDE SEQUENCE [LARGE SCALE GENOMIC DNA]</scope>
    <source>
        <strain evidence="3">JCM 3338</strain>
    </source>
</reference>
<dbReference type="InterPro" id="IPR032710">
    <property type="entry name" value="NTF2-like_dom_sf"/>
</dbReference>
<evidence type="ECO:0000313" key="2">
    <source>
        <dbReference type="EMBL" id="MFD2091234.1"/>
    </source>
</evidence>
<dbReference type="PANTHER" id="PTHR38436:SF1">
    <property type="entry name" value="ESTER CYCLASE"/>
    <property type="match status" value="1"/>
</dbReference>
<comment type="caution">
    <text evidence="2">The sequence shown here is derived from an EMBL/GenBank/DDBJ whole genome shotgun (WGS) entry which is preliminary data.</text>
</comment>
<dbReference type="Gene3D" id="3.10.450.50">
    <property type="match status" value="1"/>
</dbReference>
<dbReference type="Pfam" id="PF12680">
    <property type="entry name" value="SnoaL_2"/>
    <property type="match status" value="1"/>
</dbReference>
<dbReference type="InterPro" id="IPR037401">
    <property type="entry name" value="SnoaL-like"/>
</dbReference>
<organism evidence="2 3">
    <name type="scientific">Blastococcus deserti</name>
    <dbReference type="NCBI Taxonomy" id="2259033"/>
    <lineage>
        <taxon>Bacteria</taxon>
        <taxon>Bacillati</taxon>
        <taxon>Actinomycetota</taxon>
        <taxon>Actinomycetes</taxon>
        <taxon>Geodermatophilales</taxon>
        <taxon>Geodermatophilaceae</taxon>
        <taxon>Blastococcus</taxon>
    </lineage>
</organism>
<sequence>MEARQALVERMIDLIDDKDFAALPRVLTPDCEFAHPVASVRGSESVAEFLAGMGAPFPGSRHELVHVVTAGDTVLLEGMWCGTQDGPLVTPGGELPPSGRTVSLPFAAVARIPGDRIASVHVYVDQLAFMTQLGLIPAAA</sequence>
<evidence type="ECO:0000259" key="1">
    <source>
        <dbReference type="Pfam" id="PF12680"/>
    </source>
</evidence>
<dbReference type="RefSeq" id="WP_376873316.1">
    <property type="nucleotide sequence ID" value="NZ_JBHUHP010000006.1"/>
</dbReference>
<feature type="domain" description="SnoaL-like" evidence="1">
    <location>
        <begin position="8"/>
        <end position="119"/>
    </location>
</feature>